<comment type="caution">
    <text evidence="9">The sequence shown here is derived from an EMBL/GenBank/DDBJ whole genome shotgun (WGS) entry which is preliminary data.</text>
</comment>
<feature type="transmembrane region" description="Helical" evidence="7">
    <location>
        <begin position="20"/>
        <end position="39"/>
    </location>
</feature>
<dbReference type="InterPro" id="IPR051788">
    <property type="entry name" value="MFS_Transporter"/>
</dbReference>
<feature type="transmembrane region" description="Helical" evidence="7">
    <location>
        <begin position="307"/>
        <end position="326"/>
    </location>
</feature>
<feature type="non-terminal residue" evidence="9">
    <location>
        <position position="1"/>
    </location>
</feature>
<comment type="similarity">
    <text evidence="2">Belongs to the major facilitator superfamily.</text>
</comment>
<feature type="transmembrane region" description="Helical" evidence="7">
    <location>
        <begin position="51"/>
        <end position="72"/>
    </location>
</feature>
<evidence type="ECO:0000313" key="9">
    <source>
        <dbReference type="EMBL" id="PZV38570.1"/>
    </source>
</evidence>
<feature type="transmembrane region" description="Helical" evidence="7">
    <location>
        <begin position="141"/>
        <end position="164"/>
    </location>
</feature>
<evidence type="ECO:0000256" key="1">
    <source>
        <dbReference type="ARBA" id="ARBA00004127"/>
    </source>
</evidence>
<dbReference type="InterPro" id="IPR036259">
    <property type="entry name" value="MFS_trans_sf"/>
</dbReference>
<organism evidence="9 10">
    <name type="scientific">Mesorhizobium kowhaii</name>
    <dbReference type="NCBI Taxonomy" id="1300272"/>
    <lineage>
        <taxon>Bacteria</taxon>
        <taxon>Pseudomonadati</taxon>
        <taxon>Pseudomonadota</taxon>
        <taxon>Alphaproteobacteria</taxon>
        <taxon>Hyphomicrobiales</taxon>
        <taxon>Phyllobacteriaceae</taxon>
        <taxon>Mesorhizobium</taxon>
    </lineage>
</organism>
<feature type="transmembrane region" description="Helical" evidence="7">
    <location>
        <begin position="205"/>
        <end position="227"/>
    </location>
</feature>
<dbReference type="EMBL" id="MZXV01000021">
    <property type="protein sequence ID" value="PZV38570.1"/>
    <property type="molecule type" value="Genomic_DNA"/>
</dbReference>
<keyword evidence="10" id="KW-1185">Reference proteome</keyword>
<dbReference type="PANTHER" id="PTHR23514">
    <property type="entry name" value="BYPASS OF STOP CODON PROTEIN 6"/>
    <property type="match status" value="1"/>
</dbReference>
<feature type="domain" description="Major facilitator superfamily (MFS) profile" evidence="8">
    <location>
        <begin position="1"/>
        <end position="365"/>
    </location>
</feature>
<dbReference type="Proteomes" id="UP000248616">
    <property type="component" value="Unassembled WGS sequence"/>
</dbReference>
<comment type="subcellular location">
    <subcellularLocation>
        <location evidence="1">Endomembrane system</location>
        <topology evidence="1">Multi-pass membrane protein</topology>
    </subcellularLocation>
</comment>
<evidence type="ECO:0000313" key="10">
    <source>
        <dbReference type="Proteomes" id="UP000248616"/>
    </source>
</evidence>
<evidence type="ECO:0000256" key="6">
    <source>
        <dbReference type="ARBA" id="ARBA00023136"/>
    </source>
</evidence>
<name>A0A2W7C5Y2_9HYPH</name>
<reference evidence="10" key="1">
    <citation type="submission" date="2017-03" db="EMBL/GenBank/DDBJ databases">
        <authorList>
            <person name="Safronova V.I."/>
            <person name="Sazanova A.L."/>
            <person name="Chirak E.R."/>
        </authorList>
    </citation>
    <scope>NUCLEOTIDE SEQUENCE [LARGE SCALE GENOMIC DNA]</scope>
    <source>
        <strain evidence="10">Ach-343</strain>
    </source>
</reference>
<dbReference type="InterPro" id="IPR011701">
    <property type="entry name" value="MFS"/>
</dbReference>
<dbReference type="GO" id="GO:0012505">
    <property type="term" value="C:endomembrane system"/>
    <property type="evidence" value="ECO:0007669"/>
    <property type="project" value="UniProtKB-SubCell"/>
</dbReference>
<accession>A0A2W7C5Y2</accession>
<evidence type="ECO:0000256" key="7">
    <source>
        <dbReference type="SAM" id="Phobius"/>
    </source>
</evidence>
<keyword evidence="5 7" id="KW-1133">Transmembrane helix</keyword>
<evidence type="ECO:0000256" key="3">
    <source>
        <dbReference type="ARBA" id="ARBA00022448"/>
    </source>
</evidence>
<evidence type="ECO:0000256" key="5">
    <source>
        <dbReference type="ARBA" id="ARBA00022989"/>
    </source>
</evidence>
<feature type="transmembrane region" description="Helical" evidence="7">
    <location>
        <begin position="266"/>
        <end position="286"/>
    </location>
</feature>
<dbReference type="AlphaFoldDB" id="A0A2W7C5Y2"/>
<dbReference type="SUPFAM" id="SSF103473">
    <property type="entry name" value="MFS general substrate transporter"/>
    <property type="match status" value="1"/>
</dbReference>
<dbReference type="Pfam" id="PF07690">
    <property type="entry name" value="MFS_1"/>
    <property type="match status" value="1"/>
</dbReference>
<dbReference type="GO" id="GO:0022857">
    <property type="term" value="F:transmembrane transporter activity"/>
    <property type="evidence" value="ECO:0007669"/>
    <property type="project" value="InterPro"/>
</dbReference>
<keyword evidence="6 7" id="KW-0472">Membrane</keyword>
<dbReference type="OrthoDB" id="4350200at2"/>
<sequence length="365" mass="37811">SLQGNIFPFLRVELDISYRTIGLHPTAFACGIILVGLLGPRVISQFGRRRMLMVGVFGFATAAVLLCLAPAAPVSIASFALLGMSGAFIPVIVFSTLADVRAENRAVAFNEATAIASMFGIIAPILTGLCIYAGLGWRSAVLAAVAYGLAVLASLTRVGVPAFDTAASAPSGMLPLAYWAYWTAVAFGIATEFCVLLWAPTFLESVVGLSAAAAATAAVAFAVAMAVGRLAGSRILRIIAVPTLFVVAVTVALLGFLFYWGTSDAAVSIAGLFVLGFGISLFYPLVSGQAIGATLVAQHDRASARTALAGGVAILTMPGLLGELAGRVGLHNAHLLVPTLIVAMLAAFLVGRELERRYPFAHLDQ</sequence>
<dbReference type="GO" id="GO:0016020">
    <property type="term" value="C:membrane"/>
    <property type="evidence" value="ECO:0007669"/>
    <property type="project" value="TreeGrafter"/>
</dbReference>
<evidence type="ECO:0000259" key="8">
    <source>
        <dbReference type="PROSITE" id="PS50850"/>
    </source>
</evidence>
<feature type="transmembrane region" description="Helical" evidence="7">
    <location>
        <begin position="112"/>
        <end position="135"/>
    </location>
</feature>
<dbReference type="PANTHER" id="PTHR23514:SF3">
    <property type="entry name" value="BYPASS OF STOP CODON PROTEIN 6"/>
    <property type="match status" value="1"/>
</dbReference>
<dbReference type="Gene3D" id="1.20.1250.20">
    <property type="entry name" value="MFS general substrate transporter like domains"/>
    <property type="match status" value="2"/>
</dbReference>
<proteinExistence type="inferred from homology"/>
<evidence type="ECO:0000256" key="2">
    <source>
        <dbReference type="ARBA" id="ARBA00008335"/>
    </source>
</evidence>
<feature type="transmembrane region" description="Helical" evidence="7">
    <location>
        <begin position="176"/>
        <end position="199"/>
    </location>
</feature>
<protein>
    <recommendedName>
        <fullName evidence="8">Major facilitator superfamily (MFS) profile domain-containing protein</fullName>
    </recommendedName>
</protein>
<dbReference type="PROSITE" id="PS50850">
    <property type="entry name" value="MFS"/>
    <property type="match status" value="1"/>
</dbReference>
<feature type="transmembrane region" description="Helical" evidence="7">
    <location>
        <begin position="78"/>
        <end position="100"/>
    </location>
</feature>
<dbReference type="InterPro" id="IPR020846">
    <property type="entry name" value="MFS_dom"/>
</dbReference>
<gene>
    <name evidence="9" type="ORF">B5V02_10460</name>
</gene>
<keyword evidence="4 7" id="KW-0812">Transmembrane</keyword>
<feature type="transmembrane region" description="Helical" evidence="7">
    <location>
        <begin position="332"/>
        <end position="350"/>
    </location>
</feature>
<dbReference type="RefSeq" id="WP_111544175.1">
    <property type="nucleotide sequence ID" value="NZ_MZXV01000021.1"/>
</dbReference>
<keyword evidence="3" id="KW-0813">Transport</keyword>
<evidence type="ECO:0000256" key="4">
    <source>
        <dbReference type="ARBA" id="ARBA00022692"/>
    </source>
</evidence>
<feature type="transmembrane region" description="Helical" evidence="7">
    <location>
        <begin position="239"/>
        <end position="260"/>
    </location>
</feature>